<gene>
    <name evidence="5" type="ORF">B0I35DRAFT_428046</name>
</gene>
<evidence type="ECO:0000259" key="4">
    <source>
        <dbReference type="PROSITE" id="PS50011"/>
    </source>
</evidence>
<dbReference type="SMART" id="SM00220">
    <property type="entry name" value="S_TKc"/>
    <property type="match status" value="1"/>
</dbReference>
<dbReference type="PROSITE" id="PS50011">
    <property type="entry name" value="PROTEIN_KINASE_DOM"/>
    <property type="match status" value="1"/>
</dbReference>
<evidence type="ECO:0000256" key="1">
    <source>
        <dbReference type="ARBA" id="ARBA00022527"/>
    </source>
</evidence>
<keyword evidence="5" id="KW-0808">Transferase</keyword>
<dbReference type="Pfam" id="PF00069">
    <property type="entry name" value="Pkinase"/>
    <property type="match status" value="1"/>
</dbReference>
<dbReference type="InterPro" id="IPR050117">
    <property type="entry name" value="MAPK"/>
</dbReference>
<dbReference type="Gene3D" id="1.10.510.10">
    <property type="entry name" value="Transferase(Phosphotransferase) domain 1"/>
    <property type="match status" value="1"/>
</dbReference>
<keyword evidence="2" id="KW-0547">Nucleotide-binding</keyword>
<dbReference type="Proteomes" id="UP000813444">
    <property type="component" value="Unassembled WGS sequence"/>
</dbReference>
<dbReference type="GO" id="GO:0004674">
    <property type="term" value="F:protein serine/threonine kinase activity"/>
    <property type="evidence" value="ECO:0007669"/>
    <property type="project" value="UniProtKB-KW"/>
</dbReference>
<feature type="domain" description="Protein kinase" evidence="4">
    <location>
        <begin position="1"/>
        <end position="167"/>
    </location>
</feature>
<sequence length="202" mass="23095">MIHHTHPGMSHGNIVRVTVQMADALQYLHDQEKQFHSDFKPLNILVRRLEPIDVVLADCADMQATKAPRKSEAQCTQQYRSPEIVKRNRHQGPPDDIWALGVSVLGMMVQQPKMPYGEMNEYPKMCFEHLQNLLALNPQHDLLVLVKGMLEWNVEDRATAAACHTMAQCLLPMGGEWKVQGRRKGDHLGIIAPKEFRPITFW</sequence>
<proteinExistence type="predicted"/>
<reference evidence="5" key="1">
    <citation type="journal article" date="2021" name="Nat. Commun.">
        <title>Genetic determinants of endophytism in the Arabidopsis root mycobiome.</title>
        <authorList>
            <person name="Mesny F."/>
            <person name="Miyauchi S."/>
            <person name="Thiergart T."/>
            <person name="Pickel B."/>
            <person name="Atanasova L."/>
            <person name="Karlsson M."/>
            <person name="Huettel B."/>
            <person name="Barry K.W."/>
            <person name="Haridas S."/>
            <person name="Chen C."/>
            <person name="Bauer D."/>
            <person name="Andreopoulos W."/>
            <person name="Pangilinan J."/>
            <person name="LaButti K."/>
            <person name="Riley R."/>
            <person name="Lipzen A."/>
            <person name="Clum A."/>
            <person name="Drula E."/>
            <person name="Henrissat B."/>
            <person name="Kohler A."/>
            <person name="Grigoriev I.V."/>
            <person name="Martin F.M."/>
            <person name="Hacquard S."/>
        </authorList>
    </citation>
    <scope>NUCLEOTIDE SEQUENCE</scope>
    <source>
        <strain evidence="5">MPI-CAGE-CH-0235</strain>
    </source>
</reference>
<name>A0A8K0WS44_9HYPO</name>
<evidence type="ECO:0000256" key="3">
    <source>
        <dbReference type="ARBA" id="ARBA00022840"/>
    </source>
</evidence>
<dbReference type="AlphaFoldDB" id="A0A8K0WS44"/>
<organism evidence="5 6">
    <name type="scientific">Stachybotrys elegans</name>
    <dbReference type="NCBI Taxonomy" id="80388"/>
    <lineage>
        <taxon>Eukaryota</taxon>
        <taxon>Fungi</taxon>
        <taxon>Dikarya</taxon>
        <taxon>Ascomycota</taxon>
        <taxon>Pezizomycotina</taxon>
        <taxon>Sordariomycetes</taxon>
        <taxon>Hypocreomycetidae</taxon>
        <taxon>Hypocreales</taxon>
        <taxon>Stachybotryaceae</taxon>
        <taxon>Stachybotrys</taxon>
    </lineage>
</organism>
<dbReference type="SUPFAM" id="SSF56112">
    <property type="entry name" value="Protein kinase-like (PK-like)"/>
    <property type="match status" value="1"/>
</dbReference>
<keyword evidence="5" id="KW-0418">Kinase</keyword>
<keyword evidence="3" id="KW-0067">ATP-binding</keyword>
<dbReference type="InterPro" id="IPR011009">
    <property type="entry name" value="Kinase-like_dom_sf"/>
</dbReference>
<dbReference type="OrthoDB" id="10252171at2759"/>
<dbReference type="EMBL" id="JAGPNK010000005">
    <property type="protein sequence ID" value="KAH7320885.1"/>
    <property type="molecule type" value="Genomic_DNA"/>
</dbReference>
<keyword evidence="1" id="KW-0723">Serine/threonine-protein kinase</keyword>
<comment type="caution">
    <text evidence="5">The sequence shown here is derived from an EMBL/GenBank/DDBJ whole genome shotgun (WGS) entry which is preliminary data.</text>
</comment>
<keyword evidence="6" id="KW-1185">Reference proteome</keyword>
<evidence type="ECO:0000313" key="6">
    <source>
        <dbReference type="Proteomes" id="UP000813444"/>
    </source>
</evidence>
<dbReference type="GO" id="GO:0005524">
    <property type="term" value="F:ATP binding"/>
    <property type="evidence" value="ECO:0007669"/>
    <property type="project" value="UniProtKB-KW"/>
</dbReference>
<evidence type="ECO:0000256" key="2">
    <source>
        <dbReference type="ARBA" id="ARBA00022741"/>
    </source>
</evidence>
<accession>A0A8K0WS44</accession>
<protein>
    <submittedName>
        <fullName evidence="5">Kinase-like domain-containing protein</fullName>
    </submittedName>
</protein>
<dbReference type="PANTHER" id="PTHR24055">
    <property type="entry name" value="MITOGEN-ACTIVATED PROTEIN KINASE"/>
    <property type="match status" value="1"/>
</dbReference>
<dbReference type="InterPro" id="IPR000719">
    <property type="entry name" value="Prot_kinase_dom"/>
</dbReference>
<evidence type="ECO:0000313" key="5">
    <source>
        <dbReference type="EMBL" id="KAH7320885.1"/>
    </source>
</evidence>